<sequence length="145" mass="17221">IIGDRGLSCYLDKDNYYVENTLICCLLKRDLKDKFKFNKEECELSKKYKLLFLLAILNSKLVTYYFKTKLGDKLQIYNRAVELLPIKSVNFADKKQKFLHNEISNMVDKWLKLNRQIQNIPENSDKWHKLKKEIGNLDNTIDVEV</sequence>
<accession>X1VLG2</accession>
<gene>
    <name evidence="1" type="ORF">S12H4_60040</name>
</gene>
<comment type="caution">
    <text evidence="1">The sequence shown here is derived from an EMBL/GenBank/DDBJ whole genome shotgun (WGS) entry which is preliminary data.</text>
</comment>
<feature type="non-terminal residue" evidence="1">
    <location>
        <position position="1"/>
    </location>
</feature>
<name>X1VLG2_9ZZZZ</name>
<protein>
    <submittedName>
        <fullName evidence="1">Uncharacterized protein</fullName>
    </submittedName>
</protein>
<evidence type="ECO:0000313" key="1">
    <source>
        <dbReference type="EMBL" id="GAJ20182.1"/>
    </source>
</evidence>
<feature type="non-terminal residue" evidence="1">
    <location>
        <position position="145"/>
    </location>
</feature>
<proteinExistence type="predicted"/>
<organism evidence="1">
    <name type="scientific">marine sediment metagenome</name>
    <dbReference type="NCBI Taxonomy" id="412755"/>
    <lineage>
        <taxon>unclassified sequences</taxon>
        <taxon>metagenomes</taxon>
        <taxon>ecological metagenomes</taxon>
    </lineage>
</organism>
<reference evidence="1" key="1">
    <citation type="journal article" date="2014" name="Front. Microbiol.">
        <title>High frequency of phylogenetically diverse reductive dehalogenase-homologous genes in deep subseafloor sedimentary metagenomes.</title>
        <authorList>
            <person name="Kawai M."/>
            <person name="Futagami T."/>
            <person name="Toyoda A."/>
            <person name="Takaki Y."/>
            <person name="Nishi S."/>
            <person name="Hori S."/>
            <person name="Arai W."/>
            <person name="Tsubouchi T."/>
            <person name="Morono Y."/>
            <person name="Uchiyama I."/>
            <person name="Ito T."/>
            <person name="Fujiyama A."/>
            <person name="Inagaki F."/>
            <person name="Takami H."/>
        </authorList>
    </citation>
    <scope>NUCLEOTIDE SEQUENCE</scope>
    <source>
        <strain evidence="1">Expedition CK06-06</strain>
    </source>
</reference>
<dbReference type="EMBL" id="BARW01039407">
    <property type="protein sequence ID" value="GAJ20182.1"/>
    <property type="molecule type" value="Genomic_DNA"/>
</dbReference>
<dbReference type="AlphaFoldDB" id="X1VLG2"/>